<sequence>MSADWGPVVVAVVLFILLSPGLLFQLPARTRVVEFGNMNTSGIAILIHAVIYFCIITILIIAIGIHIHGRRIMKDWAAPLIAAALFAFLSPGLVFQIPGKEGPFEFMKMKTSLASIFVHMVIYGLLLILFFVVLHIHLYV</sequence>
<keyword evidence="2" id="KW-1185">Reference proteome</keyword>
<accession>A0ACB7G4V2</accession>
<dbReference type="Proteomes" id="UP000091857">
    <property type="component" value="Chromosome 17"/>
</dbReference>
<proteinExistence type="predicted"/>
<organism evidence="1 2">
    <name type="scientific">Manihot esculenta</name>
    <name type="common">Cassava</name>
    <name type="synonym">Jatropha manihot</name>
    <dbReference type="NCBI Taxonomy" id="3983"/>
    <lineage>
        <taxon>Eukaryota</taxon>
        <taxon>Viridiplantae</taxon>
        <taxon>Streptophyta</taxon>
        <taxon>Embryophyta</taxon>
        <taxon>Tracheophyta</taxon>
        <taxon>Spermatophyta</taxon>
        <taxon>Magnoliopsida</taxon>
        <taxon>eudicotyledons</taxon>
        <taxon>Gunneridae</taxon>
        <taxon>Pentapetalae</taxon>
        <taxon>rosids</taxon>
        <taxon>fabids</taxon>
        <taxon>Malpighiales</taxon>
        <taxon>Euphorbiaceae</taxon>
        <taxon>Crotonoideae</taxon>
        <taxon>Manihoteae</taxon>
        <taxon>Manihot</taxon>
    </lineage>
</organism>
<evidence type="ECO:0000313" key="2">
    <source>
        <dbReference type="Proteomes" id="UP000091857"/>
    </source>
</evidence>
<gene>
    <name evidence="1" type="ORF">MANES_17G102466v8</name>
</gene>
<dbReference type="EMBL" id="CM004403">
    <property type="protein sequence ID" value="KAG8634899.1"/>
    <property type="molecule type" value="Genomic_DNA"/>
</dbReference>
<protein>
    <submittedName>
        <fullName evidence="1">Uncharacterized protein</fullName>
    </submittedName>
</protein>
<reference evidence="2" key="1">
    <citation type="journal article" date="2016" name="Nat. Biotechnol.">
        <title>Sequencing wild and cultivated cassava and related species reveals extensive interspecific hybridization and genetic diversity.</title>
        <authorList>
            <person name="Bredeson J.V."/>
            <person name="Lyons J.B."/>
            <person name="Prochnik S.E."/>
            <person name="Wu G.A."/>
            <person name="Ha C.M."/>
            <person name="Edsinger-Gonzales E."/>
            <person name="Grimwood J."/>
            <person name="Schmutz J."/>
            <person name="Rabbi I.Y."/>
            <person name="Egesi C."/>
            <person name="Nauluvula P."/>
            <person name="Lebot V."/>
            <person name="Ndunguru J."/>
            <person name="Mkamilo G."/>
            <person name="Bart R.S."/>
            <person name="Setter T.L."/>
            <person name="Gleadow R.M."/>
            <person name="Kulakow P."/>
            <person name="Ferguson M.E."/>
            <person name="Rounsley S."/>
            <person name="Rokhsar D.S."/>
        </authorList>
    </citation>
    <scope>NUCLEOTIDE SEQUENCE [LARGE SCALE GENOMIC DNA]</scope>
    <source>
        <strain evidence="2">cv. AM560-2</strain>
    </source>
</reference>
<name>A0ACB7G4V2_MANES</name>
<comment type="caution">
    <text evidence="1">The sequence shown here is derived from an EMBL/GenBank/DDBJ whole genome shotgun (WGS) entry which is preliminary data.</text>
</comment>
<evidence type="ECO:0000313" key="1">
    <source>
        <dbReference type="EMBL" id="KAG8634899.1"/>
    </source>
</evidence>